<keyword evidence="6" id="KW-1185">Reference proteome</keyword>
<evidence type="ECO:0000313" key="6">
    <source>
        <dbReference type="Proteomes" id="UP000448292"/>
    </source>
</evidence>
<dbReference type="OrthoDB" id="9789256at2"/>
<gene>
    <name evidence="5" type="ORF">DPQ33_13865</name>
</gene>
<dbReference type="SUPFAM" id="SSF56349">
    <property type="entry name" value="DNA breaking-rejoining enzymes"/>
    <property type="match status" value="1"/>
</dbReference>
<keyword evidence="3" id="KW-0233">DNA recombination</keyword>
<accession>A0A7M3MCM4</accession>
<dbReference type="Proteomes" id="UP000448292">
    <property type="component" value="Unassembled WGS sequence"/>
</dbReference>
<dbReference type="GO" id="GO:0003677">
    <property type="term" value="F:DNA binding"/>
    <property type="evidence" value="ECO:0007669"/>
    <property type="project" value="UniProtKB-KW"/>
</dbReference>
<evidence type="ECO:0000259" key="4">
    <source>
        <dbReference type="PROSITE" id="PS51898"/>
    </source>
</evidence>
<evidence type="ECO:0000313" key="5">
    <source>
        <dbReference type="EMBL" id="TVM15787.1"/>
    </source>
</evidence>
<name>A0A7M3MCM4_9BACT</name>
<proteinExistence type="inferred from homology"/>
<dbReference type="InterPro" id="IPR011010">
    <property type="entry name" value="DNA_brk_join_enz"/>
</dbReference>
<evidence type="ECO:0000256" key="3">
    <source>
        <dbReference type="ARBA" id="ARBA00023172"/>
    </source>
</evidence>
<dbReference type="Gene3D" id="1.10.150.130">
    <property type="match status" value="1"/>
</dbReference>
<keyword evidence="2" id="KW-0238">DNA-binding</keyword>
<evidence type="ECO:0000256" key="1">
    <source>
        <dbReference type="ARBA" id="ARBA00008857"/>
    </source>
</evidence>
<dbReference type="EMBL" id="QMIE01000014">
    <property type="protein sequence ID" value="TVM15787.1"/>
    <property type="molecule type" value="Genomic_DNA"/>
</dbReference>
<dbReference type="GO" id="GO:0015074">
    <property type="term" value="P:DNA integration"/>
    <property type="evidence" value="ECO:0007669"/>
    <property type="project" value="InterPro"/>
</dbReference>
<reference evidence="5 6" key="1">
    <citation type="submission" date="2018-06" db="EMBL/GenBank/DDBJ databases">
        <title>Complete genome of Desulfovibrio indonesiensis P37SLT.</title>
        <authorList>
            <person name="Crispim J.S."/>
            <person name="Vidigal P.M.P."/>
            <person name="Silva L.C.F."/>
            <person name="Laguardia C.N."/>
            <person name="Araujo L.C."/>
            <person name="Dias R.S."/>
            <person name="Sousa M.P."/>
            <person name="Paula S.O."/>
            <person name="Silva C."/>
        </authorList>
    </citation>
    <scope>NUCLEOTIDE SEQUENCE [LARGE SCALE GENOMIC DNA]</scope>
    <source>
        <strain evidence="5 6">P37SLT</strain>
    </source>
</reference>
<dbReference type="InterPro" id="IPR013762">
    <property type="entry name" value="Integrase-like_cat_sf"/>
</dbReference>
<dbReference type="PROSITE" id="PS51898">
    <property type="entry name" value="TYR_RECOMBINASE"/>
    <property type="match status" value="1"/>
</dbReference>
<protein>
    <recommendedName>
        <fullName evidence="4">Tyr recombinase domain-containing protein</fullName>
    </recommendedName>
</protein>
<dbReference type="PANTHER" id="PTHR30349">
    <property type="entry name" value="PHAGE INTEGRASE-RELATED"/>
    <property type="match status" value="1"/>
</dbReference>
<dbReference type="Pfam" id="PF00589">
    <property type="entry name" value="Phage_integrase"/>
    <property type="match status" value="1"/>
</dbReference>
<evidence type="ECO:0000256" key="2">
    <source>
        <dbReference type="ARBA" id="ARBA00023125"/>
    </source>
</evidence>
<dbReference type="RefSeq" id="WP_144303830.1">
    <property type="nucleotide sequence ID" value="NZ_QMIE01000014.1"/>
</dbReference>
<organism evidence="5 6">
    <name type="scientific">Oceanidesulfovibrio indonesiensis</name>
    <dbReference type="NCBI Taxonomy" id="54767"/>
    <lineage>
        <taxon>Bacteria</taxon>
        <taxon>Pseudomonadati</taxon>
        <taxon>Thermodesulfobacteriota</taxon>
        <taxon>Desulfovibrionia</taxon>
        <taxon>Desulfovibrionales</taxon>
        <taxon>Desulfovibrionaceae</taxon>
        <taxon>Oceanidesulfovibrio</taxon>
    </lineage>
</organism>
<comment type="similarity">
    <text evidence="1">Belongs to the 'phage' integrase family.</text>
</comment>
<sequence>MADRIPSKRFTGVYYRESTRKHGSKPDRIYCFTFRDTLGRQRWTTVGRASEGITEAFANQKRIETINMVNHGENPAERRKKVATLADVFEACMEHDEANGRDVSYDRSRFNSAIRPEYGDFALDDFTPAIADKFKADLMRKGNTPATVVQVLGLVRKTINHATRSGLWTGQNVFSKSAGFTMPKVQNKGERWLTENEARQLLDALEIRSQQLHDMARLSLLYGLRATELFDLRHQDIDHQGEVLHVLAKGRRQKVLVDTGALEILSRYDRKPGEYVFQARRGGRLKEVSDTFGRAVDSLGLNDGIEERTQKVWFHTLRHTWASWLAQSGSVSLHELMELGRWENYEMVLRYAHLIPDHRREKLAIATKRLEAASAGQPSEPHDP</sequence>
<feature type="domain" description="Tyr recombinase" evidence="4">
    <location>
        <begin position="188"/>
        <end position="364"/>
    </location>
</feature>
<dbReference type="PANTHER" id="PTHR30349:SF41">
    <property type="entry name" value="INTEGRASE_RECOMBINASE PROTEIN MJ0367-RELATED"/>
    <property type="match status" value="1"/>
</dbReference>
<dbReference type="CDD" id="cd00796">
    <property type="entry name" value="INT_Rci_Hp1_C"/>
    <property type="match status" value="1"/>
</dbReference>
<dbReference type="GO" id="GO:0006310">
    <property type="term" value="P:DNA recombination"/>
    <property type="evidence" value="ECO:0007669"/>
    <property type="project" value="UniProtKB-KW"/>
</dbReference>
<dbReference type="InterPro" id="IPR050090">
    <property type="entry name" value="Tyrosine_recombinase_XerCD"/>
</dbReference>
<comment type="caution">
    <text evidence="5">The sequence shown here is derived from an EMBL/GenBank/DDBJ whole genome shotgun (WGS) entry which is preliminary data.</text>
</comment>
<dbReference type="InterPro" id="IPR010998">
    <property type="entry name" value="Integrase_recombinase_N"/>
</dbReference>
<dbReference type="Gene3D" id="1.10.443.10">
    <property type="entry name" value="Intergrase catalytic core"/>
    <property type="match status" value="1"/>
</dbReference>
<dbReference type="AlphaFoldDB" id="A0A7M3MCM4"/>
<dbReference type="InterPro" id="IPR002104">
    <property type="entry name" value="Integrase_catalytic"/>
</dbReference>